<proteinExistence type="predicted"/>
<sequence>MEKAIILRPKLVSEIEGTFFVPSYQRGYRWSKNEVSQLLDDIEEYLEKKQGAEDYYLQPIVVKDKGNNTYELIDGQQRLTTLKLIYLALYEAYPAVFEKSKFRIAYETRVATELFLEDPLNASGIKMNVDFAYIKNAFINIKQWFATEKHSKVSWLMKFYPFLEDHLRIIWYEVPQDYNSISLFTRLNIGRIPLTDAELVRALVFRGKTDNKKIEWAYRWSVIEEKLQNDKFWFFLTNKAPVLYPNRIELLFDLISRKEKEVYPAKNFTFNYYYNRIAKDNISQDELWQELWDTYNLLYEWYSDKLLYHRIGYLIATNESLVDIKDLYFNSGQDSKPCNKKDFSSLLDKMIKERLNISSNALDQLSYLKSKERNKIFNILLLFNVISTMNLENETQLFPFAKHKGKSWSLEHIHAQQDAGLKTESDWNQWANMYKEALRTIIDNPTSFFMQDEEGQEDKKQEVKRLFNTLEEKIQKRLNRDDYNDLAVSMEQFFKEFEEDDDLHSISNLALLGIRDNSTFNNAPFSVKRKRMLELDRDGSYIPICTRRIFLKYYTDDAVAQFLRWTAKDRESYLENIKNTITDYLNPENNNNGI</sequence>
<evidence type="ECO:0000313" key="2">
    <source>
        <dbReference type="EMBL" id="GCB35851.1"/>
    </source>
</evidence>
<dbReference type="Proteomes" id="UP000288079">
    <property type="component" value="Unassembled WGS sequence"/>
</dbReference>
<dbReference type="InterPro" id="IPR004919">
    <property type="entry name" value="GmrSD_N"/>
</dbReference>
<dbReference type="InterPro" id="IPR036086">
    <property type="entry name" value="ParB/Sulfiredoxin_sf"/>
</dbReference>
<dbReference type="AlphaFoldDB" id="A0A401LWF9"/>
<feature type="domain" description="GmrSD restriction endonucleases N-terminal" evidence="1">
    <location>
        <begin position="11"/>
        <end position="205"/>
    </location>
</feature>
<dbReference type="Pfam" id="PF03235">
    <property type="entry name" value="GmrSD_N"/>
    <property type="match status" value="1"/>
</dbReference>
<evidence type="ECO:0000259" key="1">
    <source>
        <dbReference type="Pfam" id="PF03235"/>
    </source>
</evidence>
<dbReference type="SUPFAM" id="SSF110849">
    <property type="entry name" value="ParB/Sulfiredoxin"/>
    <property type="match status" value="1"/>
</dbReference>
<dbReference type="RefSeq" id="WP_125041731.1">
    <property type="nucleotide sequence ID" value="NZ_BHWB01000008.1"/>
</dbReference>
<dbReference type="CDD" id="cd16387">
    <property type="entry name" value="ParB_N_Srx"/>
    <property type="match status" value="1"/>
</dbReference>
<comment type="caution">
    <text evidence="2">The sequence shown here is derived from an EMBL/GenBank/DDBJ whole genome shotgun (WGS) entry which is preliminary data.</text>
</comment>
<dbReference type="Gene3D" id="3.90.1530.10">
    <property type="entry name" value="Conserved hypothetical protein from pyrococcus furiosus pfu- 392566-001, ParB domain"/>
    <property type="match status" value="1"/>
</dbReference>
<protein>
    <recommendedName>
        <fullName evidence="1">GmrSD restriction endonucleases N-terminal domain-containing protein</fullName>
    </recommendedName>
</protein>
<name>A0A401LWF9_9BACE</name>
<keyword evidence="3" id="KW-1185">Reference proteome</keyword>
<reference evidence="2 3" key="1">
    <citation type="submission" date="2018-10" db="EMBL/GenBank/DDBJ databases">
        <title>Draft Genome Sequence of Bacteroides sp. KCTC 15687.</title>
        <authorList>
            <person name="Yu S.Y."/>
            <person name="Kim J.S."/>
            <person name="Oh B.S."/>
            <person name="Park S.H."/>
            <person name="Kang S.W."/>
            <person name="Park J.E."/>
            <person name="Choi S.H."/>
            <person name="Han K.I."/>
            <person name="Lee K.C."/>
            <person name="Eom M.K."/>
            <person name="Suh M.K."/>
            <person name="Lee D.H."/>
            <person name="Yoon H."/>
            <person name="Kim B."/>
            <person name="Yang S.J."/>
            <person name="Lee J.S."/>
            <person name="Lee J.H."/>
        </authorList>
    </citation>
    <scope>NUCLEOTIDE SEQUENCE [LARGE SCALE GENOMIC DNA]</scope>
    <source>
        <strain evidence="2 3">KCTC 15687</strain>
    </source>
</reference>
<dbReference type="PANTHER" id="PTHR35149:SF1">
    <property type="entry name" value="DUF5655 DOMAIN-CONTAINING PROTEIN"/>
    <property type="match status" value="1"/>
</dbReference>
<organism evidence="2 3">
    <name type="scientific">Bacteroides faecalis</name>
    <dbReference type="NCBI Taxonomy" id="2447885"/>
    <lineage>
        <taxon>Bacteria</taxon>
        <taxon>Pseudomonadati</taxon>
        <taxon>Bacteroidota</taxon>
        <taxon>Bacteroidia</taxon>
        <taxon>Bacteroidales</taxon>
        <taxon>Bacteroidaceae</taxon>
        <taxon>Bacteroides</taxon>
    </lineage>
</organism>
<gene>
    <name evidence="2" type="ORF">KGMB02408_27960</name>
</gene>
<evidence type="ECO:0000313" key="3">
    <source>
        <dbReference type="Proteomes" id="UP000288079"/>
    </source>
</evidence>
<dbReference type="OrthoDB" id="9798761at2"/>
<dbReference type="EMBL" id="BHWB01000008">
    <property type="protein sequence ID" value="GCB35851.1"/>
    <property type="molecule type" value="Genomic_DNA"/>
</dbReference>
<dbReference type="PANTHER" id="PTHR35149">
    <property type="entry name" value="SLL5132 PROTEIN"/>
    <property type="match status" value="1"/>
</dbReference>
<accession>A0A401LWF9</accession>